<name>A0A917EE90_9RHOB</name>
<dbReference type="PRINTS" id="PR00033">
    <property type="entry name" value="HTHASNC"/>
</dbReference>
<dbReference type="GO" id="GO:0043200">
    <property type="term" value="P:response to amino acid"/>
    <property type="evidence" value="ECO:0007669"/>
    <property type="project" value="TreeGrafter"/>
</dbReference>
<keyword evidence="3" id="KW-0804">Transcription</keyword>
<dbReference type="CDD" id="cd00090">
    <property type="entry name" value="HTH_ARSR"/>
    <property type="match status" value="1"/>
</dbReference>
<dbReference type="InterPro" id="IPR036390">
    <property type="entry name" value="WH_DNA-bd_sf"/>
</dbReference>
<dbReference type="GO" id="GO:0005829">
    <property type="term" value="C:cytosol"/>
    <property type="evidence" value="ECO:0007669"/>
    <property type="project" value="TreeGrafter"/>
</dbReference>
<evidence type="ECO:0000313" key="6">
    <source>
        <dbReference type="Proteomes" id="UP000612855"/>
    </source>
</evidence>
<accession>A0A917EE90</accession>
<dbReference type="InterPro" id="IPR019888">
    <property type="entry name" value="Tscrpt_reg_AsnC-like"/>
</dbReference>
<dbReference type="AlphaFoldDB" id="A0A917EE90"/>
<dbReference type="Pfam" id="PF13412">
    <property type="entry name" value="HTH_24"/>
    <property type="match status" value="1"/>
</dbReference>
<sequence length="156" mass="17737">MDRIDIALIEALAHDGSLSQRDLAERVGLSQNACWRRLNALQAQGVLTGTRAMVNLPALGLDLTVYMMVRTRHHSGDWSRAFRAHVEALPEVTEFCRIGGEWDYLIRAECRGVQGYDRLYQALIRGYDLERVTGHFVMEAILHDRPPHLRDALRGD</sequence>
<dbReference type="PROSITE" id="PS50956">
    <property type="entry name" value="HTH_ASNC_2"/>
    <property type="match status" value="1"/>
</dbReference>
<dbReference type="Gene3D" id="3.30.70.920">
    <property type="match status" value="1"/>
</dbReference>
<evidence type="ECO:0000256" key="2">
    <source>
        <dbReference type="ARBA" id="ARBA00023125"/>
    </source>
</evidence>
<dbReference type="RefSeq" id="WP_188477033.1">
    <property type="nucleotide sequence ID" value="NZ_BMFJ01000001.1"/>
</dbReference>
<proteinExistence type="predicted"/>
<dbReference type="Gene3D" id="1.10.10.10">
    <property type="entry name" value="Winged helix-like DNA-binding domain superfamily/Winged helix DNA-binding domain"/>
    <property type="match status" value="1"/>
</dbReference>
<keyword evidence="1" id="KW-0805">Transcription regulation</keyword>
<dbReference type="PANTHER" id="PTHR30154:SF17">
    <property type="entry name" value="DNA-BINDING TRANSCRIPTIONAL ACTIVATOR DECR"/>
    <property type="match status" value="1"/>
</dbReference>
<dbReference type="SMART" id="SM00344">
    <property type="entry name" value="HTH_ASNC"/>
    <property type="match status" value="1"/>
</dbReference>
<dbReference type="PANTHER" id="PTHR30154">
    <property type="entry name" value="LEUCINE-RESPONSIVE REGULATORY PROTEIN"/>
    <property type="match status" value="1"/>
</dbReference>
<keyword evidence="2" id="KW-0238">DNA-binding</keyword>
<comment type="caution">
    <text evidence="5">The sequence shown here is derived from an EMBL/GenBank/DDBJ whole genome shotgun (WGS) entry which is preliminary data.</text>
</comment>
<dbReference type="InterPro" id="IPR000485">
    <property type="entry name" value="AsnC-type_HTH_dom"/>
</dbReference>
<dbReference type="InterPro" id="IPR011008">
    <property type="entry name" value="Dimeric_a/b-barrel"/>
</dbReference>
<protein>
    <submittedName>
        <fullName evidence="5">Transcriptional regulator</fullName>
    </submittedName>
</protein>
<evidence type="ECO:0000256" key="1">
    <source>
        <dbReference type="ARBA" id="ARBA00023015"/>
    </source>
</evidence>
<dbReference type="InterPro" id="IPR019887">
    <property type="entry name" value="Tscrpt_reg_AsnC/Lrp_C"/>
</dbReference>
<dbReference type="Proteomes" id="UP000612855">
    <property type="component" value="Unassembled WGS sequence"/>
</dbReference>
<evidence type="ECO:0000259" key="4">
    <source>
        <dbReference type="PROSITE" id="PS50956"/>
    </source>
</evidence>
<dbReference type="SUPFAM" id="SSF46785">
    <property type="entry name" value="Winged helix' DNA-binding domain"/>
    <property type="match status" value="1"/>
</dbReference>
<dbReference type="GO" id="GO:0006355">
    <property type="term" value="P:regulation of DNA-templated transcription"/>
    <property type="evidence" value="ECO:0007669"/>
    <property type="project" value="UniProtKB-ARBA"/>
</dbReference>
<dbReference type="GO" id="GO:0043565">
    <property type="term" value="F:sequence-specific DNA binding"/>
    <property type="evidence" value="ECO:0007669"/>
    <property type="project" value="InterPro"/>
</dbReference>
<keyword evidence="6" id="KW-1185">Reference proteome</keyword>
<evidence type="ECO:0000256" key="3">
    <source>
        <dbReference type="ARBA" id="ARBA00023163"/>
    </source>
</evidence>
<evidence type="ECO:0000313" key="5">
    <source>
        <dbReference type="EMBL" id="GGE27759.1"/>
    </source>
</evidence>
<dbReference type="PROSITE" id="PS00519">
    <property type="entry name" value="HTH_ASNC_1"/>
    <property type="match status" value="1"/>
</dbReference>
<organism evidence="5 6">
    <name type="scientific">Primorskyibacter flagellatus</name>
    <dbReference type="NCBI Taxonomy" id="1387277"/>
    <lineage>
        <taxon>Bacteria</taxon>
        <taxon>Pseudomonadati</taxon>
        <taxon>Pseudomonadota</taxon>
        <taxon>Alphaproteobacteria</taxon>
        <taxon>Rhodobacterales</taxon>
        <taxon>Roseobacteraceae</taxon>
        <taxon>Primorskyibacter</taxon>
    </lineage>
</organism>
<gene>
    <name evidence="5" type="ORF">GCM10011360_14980</name>
</gene>
<dbReference type="InterPro" id="IPR011991">
    <property type="entry name" value="ArsR-like_HTH"/>
</dbReference>
<dbReference type="Pfam" id="PF01037">
    <property type="entry name" value="AsnC_trans_reg"/>
    <property type="match status" value="1"/>
</dbReference>
<dbReference type="EMBL" id="BMFJ01000001">
    <property type="protein sequence ID" value="GGE27759.1"/>
    <property type="molecule type" value="Genomic_DNA"/>
</dbReference>
<reference evidence="6" key="1">
    <citation type="journal article" date="2019" name="Int. J. Syst. Evol. Microbiol.">
        <title>The Global Catalogue of Microorganisms (GCM) 10K type strain sequencing project: providing services to taxonomists for standard genome sequencing and annotation.</title>
        <authorList>
            <consortium name="The Broad Institute Genomics Platform"/>
            <consortium name="The Broad Institute Genome Sequencing Center for Infectious Disease"/>
            <person name="Wu L."/>
            <person name="Ma J."/>
        </authorList>
    </citation>
    <scope>NUCLEOTIDE SEQUENCE [LARGE SCALE GENOMIC DNA]</scope>
    <source>
        <strain evidence="6">CGMCC 1.12664</strain>
    </source>
</reference>
<feature type="domain" description="HTH asnC-type" evidence="4">
    <location>
        <begin position="1"/>
        <end position="62"/>
    </location>
</feature>
<dbReference type="InterPro" id="IPR036388">
    <property type="entry name" value="WH-like_DNA-bd_sf"/>
</dbReference>
<dbReference type="InterPro" id="IPR019885">
    <property type="entry name" value="Tscrpt_reg_HTH_AsnC-type_CS"/>
</dbReference>
<dbReference type="SUPFAM" id="SSF54909">
    <property type="entry name" value="Dimeric alpha+beta barrel"/>
    <property type="match status" value="1"/>
</dbReference>